<evidence type="ECO:0000259" key="1">
    <source>
        <dbReference type="Pfam" id="PF01370"/>
    </source>
</evidence>
<accession>A0A7D8YGR1</accession>
<keyword evidence="3" id="KW-1185">Reference proteome</keyword>
<dbReference type="Proteomes" id="UP000481288">
    <property type="component" value="Unassembled WGS sequence"/>
</dbReference>
<dbReference type="Gene3D" id="3.40.50.720">
    <property type="entry name" value="NAD(P)-binding Rossmann-like Domain"/>
    <property type="match status" value="1"/>
</dbReference>
<dbReference type="InterPro" id="IPR051783">
    <property type="entry name" value="NAD(P)-dependent_oxidoreduct"/>
</dbReference>
<dbReference type="GO" id="GO:0005737">
    <property type="term" value="C:cytoplasm"/>
    <property type="evidence" value="ECO:0007669"/>
    <property type="project" value="TreeGrafter"/>
</dbReference>
<dbReference type="SUPFAM" id="SSF51735">
    <property type="entry name" value="NAD(P)-binding Rossmann-fold domains"/>
    <property type="match status" value="1"/>
</dbReference>
<feature type="domain" description="NAD-dependent epimerase/dehydratase" evidence="1">
    <location>
        <begin position="175"/>
        <end position="255"/>
    </location>
</feature>
<comment type="caution">
    <text evidence="2">The sequence shown here is derived from an EMBL/GenBank/DDBJ whole genome shotgun (WGS) entry which is preliminary data.</text>
</comment>
<dbReference type="GO" id="GO:0004029">
    <property type="term" value="F:aldehyde dehydrogenase (NAD+) activity"/>
    <property type="evidence" value="ECO:0007669"/>
    <property type="project" value="TreeGrafter"/>
</dbReference>
<gene>
    <name evidence="2" type="ORF">LCER1_G008967</name>
</gene>
<dbReference type="PANTHER" id="PTHR48079:SF6">
    <property type="entry name" value="NAD(P)-BINDING DOMAIN-CONTAINING PROTEIN-RELATED"/>
    <property type="match status" value="1"/>
</dbReference>
<evidence type="ECO:0000313" key="3">
    <source>
        <dbReference type="Proteomes" id="UP000481288"/>
    </source>
</evidence>
<dbReference type="AlphaFoldDB" id="A0A7D8YGR1"/>
<evidence type="ECO:0000313" key="2">
    <source>
        <dbReference type="EMBL" id="TVY43660.1"/>
    </source>
</evidence>
<proteinExistence type="predicted"/>
<name>A0A7D8YGR1_9HELO</name>
<protein>
    <recommendedName>
        <fullName evidence="1">NAD-dependent epimerase/dehydratase domain-containing protein</fullName>
    </recommendedName>
</protein>
<sequence length="374" mass="40569">MAPKIFITGATGYIGGDALYALEKAHPEYEYSALVRTSDRGAQVASIYPKIRLVYGTLDDIELLEKESASADVVIRKLPLLPTKTPHTDRPIHTDTADSSDHAVAAKSIAKGLASGHTKANPGFWLHTSGTGILTWKDMETNTYGEPPSQPPYDDLDNVTGLTSLPDTAFHRDVDKLVLSSGSDAIKTAIVCPPTIYGPGRGPGNQRSRQVYNLVKATLEKGQAPQLGRGLTEWDNVHVHDLSALFVLLAEAAVANRPELDAKLWGKEGYFLAENGHHVWGEISKEVGQVAFSKGYVKVKETRVMGVDEAKDAYGFEALSWGLNSRGFAKRARKYLGWKPEGKSLEEEIPDIVDSEARSLGLKPGYAEKAASGK</sequence>
<dbReference type="InterPro" id="IPR001509">
    <property type="entry name" value="Epimerase_deHydtase"/>
</dbReference>
<organism evidence="2 3">
    <name type="scientific">Lachnellula cervina</name>
    <dbReference type="NCBI Taxonomy" id="1316786"/>
    <lineage>
        <taxon>Eukaryota</taxon>
        <taxon>Fungi</taxon>
        <taxon>Dikarya</taxon>
        <taxon>Ascomycota</taxon>
        <taxon>Pezizomycotina</taxon>
        <taxon>Leotiomycetes</taxon>
        <taxon>Helotiales</taxon>
        <taxon>Lachnaceae</taxon>
        <taxon>Lachnellula</taxon>
    </lineage>
</organism>
<dbReference type="Pfam" id="PF01370">
    <property type="entry name" value="Epimerase"/>
    <property type="match status" value="1"/>
</dbReference>
<dbReference type="EMBL" id="QGMG01001798">
    <property type="protein sequence ID" value="TVY43660.1"/>
    <property type="molecule type" value="Genomic_DNA"/>
</dbReference>
<dbReference type="InterPro" id="IPR036291">
    <property type="entry name" value="NAD(P)-bd_dom_sf"/>
</dbReference>
<dbReference type="OrthoDB" id="2130169at2759"/>
<reference evidence="2 3" key="1">
    <citation type="submission" date="2018-05" db="EMBL/GenBank/DDBJ databases">
        <title>Whole genome sequencing for identification of molecular markers to develop diagnostic detection tools for the regulated plant pathogen Lachnellula willkommii.</title>
        <authorList>
            <person name="Giroux E."/>
            <person name="Bilodeau G."/>
        </authorList>
    </citation>
    <scope>NUCLEOTIDE SEQUENCE [LARGE SCALE GENOMIC DNA]</scope>
    <source>
        <strain evidence="2 3">CBS 625.97</strain>
    </source>
</reference>
<dbReference type="PANTHER" id="PTHR48079">
    <property type="entry name" value="PROTEIN YEEZ"/>
    <property type="match status" value="1"/>
</dbReference>